<feature type="compositionally biased region" description="Polar residues" evidence="1">
    <location>
        <begin position="75"/>
        <end position="101"/>
    </location>
</feature>
<dbReference type="GO" id="GO:0030288">
    <property type="term" value="C:outer membrane-bounded periplasmic space"/>
    <property type="evidence" value="ECO:0007669"/>
    <property type="project" value="TreeGrafter"/>
</dbReference>
<evidence type="ECO:0000313" key="3">
    <source>
        <dbReference type="EMBL" id="HIZ65144.1"/>
    </source>
</evidence>
<gene>
    <name evidence="3" type="ORF">H9809_04460</name>
</gene>
<proteinExistence type="predicted"/>
<evidence type="ECO:0000259" key="2">
    <source>
        <dbReference type="Pfam" id="PF08486"/>
    </source>
</evidence>
<dbReference type="InterPro" id="IPR013693">
    <property type="entry name" value="SpoIID/LytB_N"/>
</dbReference>
<feature type="region of interest" description="Disordered" evidence="1">
    <location>
        <begin position="72"/>
        <end position="115"/>
    </location>
</feature>
<dbReference type="InterPro" id="IPR013486">
    <property type="entry name" value="SpoIID/LytB"/>
</dbReference>
<reference evidence="3" key="2">
    <citation type="submission" date="2021-04" db="EMBL/GenBank/DDBJ databases">
        <authorList>
            <person name="Gilroy R."/>
        </authorList>
    </citation>
    <scope>NUCLEOTIDE SEQUENCE</scope>
    <source>
        <strain evidence="3">1068</strain>
    </source>
</reference>
<name>A0A9D2FPY3_9FIRM</name>
<dbReference type="GO" id="GO:0030435">
    <property type="term" value="P:sporulation resulting in formation of a cellular spore"/>
    <property type="evidence" value="ECO:0007669"/>
    <property type="project" value="InterPro"/>
</dbReference>
<dbReference type="Pfam" id="PF08486">
    <property type="entry name" value="SpoIID"/>
    <property type="match status" value="1"/>
</dbReference>
<protein>
    <submittedName>
        <fullName evidence="3">SpoIID/LytB domain-containing protein</fullName>
    </submittedName>
</protein>
<accession>A0A9D2FPY3</accession>
<dbReference type="EMBL" id="DXBG01000108">
    <property type="protein sequence ID" value="HIZ65144.1"/>
    <property type="molecule type" value="Genomic_DNA"/>
</dbReference>
<sequence length="502" mass="54666">MDWKDRIKWKVLIILAALAGILIVWCAGKAGEKKGSAEAEILREYALKENEWASAGIPFREAHDFSEKAAIEDSSAGTADTRTFASQSSGEEKSSVPQTEEQTIEERGEASLPAASQETNIRVLLMSSGYESYYHQQVSLCFQGSCQVEGTEQVFQDQETLNLSPDSPELAGGSITLTPKQQEGRIQVTSISRGQGNPAYLGSLTIYKDDKGLRMVNTLPLEDYLRGVVPSEMPASYPSEALKAQAVCARTYACVQMEGSSLEDLGAQVDDSVSFQVYQNSGEDQAASQAVEETRGQILLNNGTPINAYYFSTSHGKTSTDEVWEAAAPASYLKSVDCTYDSGEPWYQWQVTLPMARLLENVQSLCGEIHSISGAEIREKGEGEAVLNLALYTDQGEKEIHSEYDIRSVLAPKGLSITRQDGSQVKGSSLLPSAYFSLEETRDDQGQLAAYVIKGGGYGHGVGMSQNGARGMAEAGKNYEEILTYFYKDVEIGNIKDIAVEK</sequence>
<feature type="domain" description="Sporulation stage II protein D amidase enhancer LytB N-terminal" evidence="2">
    <location>
        <begin position="210"/>
        <end position="299"/>
    </location>
</feature>
<dbReference type="AlphaFoldDB" id="A0A9D2FPY3"/>
<evidence type="ECO:0000256" key="1">
    <source>
        <dbReference type="SAM" id="MobiDB-lite"/>
    </source>
</evidence>
<comment type="caution">
    <text evidence="3">The sequence shown here is derived from an EMBL/GenBank/DDBJ whole genome shotgun (WGS) entry which is preliminary data.</text>
</comment>
<evidence type="ECO:0000313" key="4">
    <source>
        <dbReference type="Proteomes" id="UP000824056"/>
    </source>
</evidence>
<dbReference type="PANTHER" id="PTHR30032:SF4">
    <property type="entry name" value="AMIDASE ENHANCER"/>
    <property type="match status" value="1"/>
</dbReference>
<dbReference type="Proteomes" id="UP000824056">
    <property type="component" value="Unassembled WGS sequence"/>
</dbReference>
<dbReference type="InterPro" id="IPR051922">
    <property type="entry name" value="Bact_Sporulation_Assoc"/>
</dbReference>
<organism evidence="3 4">
    <name type="scientific">Candidatus Blautia pullicola</name>
    <dbReference type="NCBI Taxonomy" id="2838498"/>
    <lineage>
        <taxon>Bacteria</taxon>
        <taxon>Bacillati</taxon>
        <taxon>Bacillota</taxon>
        <taxon>Clostridia</taxon>
        <taxon>Lachnospirales</taxon>
        <taxon>Lachnospiraceae</taxon>
        <taxon>Blautia</taxon>
    </lineage>
</organism>
<dbReference type="NCBIfam" id="TIGR02669">
    <property type="entry name" value="SpoIID_LytB"/>
    <property type="match status" value="1"/>
</dbReference>
<reference evidence="3" key="1">
    <citation type="journal article" date="2021" name="PeerJ">
        <title>Extensive microbial diversity within the chicken gut microbiome revealed by metagenomics and culture.</title>
        <authorList>
            <person name="Gilroy R."/>
            <person name="Ravi A."/>
            <person name="Getino M."/>
            <person name="Pursley I."/>
            <person name="Horton D.L."/>
            <person name="Alikhan N.F."/>
            <person name="Baker D."/>
            <person name="Gharbi K."/>
            <person name="Hall N."/>
            <person name="Watson M."/>
            <person name="Adriaenssens E.M."/>
            <person name="Foster-Nyarko E."/>
            <person name="Jarju S."/>
            <person name="Secka A."/>
            <person name="Antonio M."/>
            <person name="Oren A."/>
            <person name="Chaudhuri R.R."/>
            <person name="La Ragione R."/>
            <person name="Hildebrand F."/>
            <person name="Pallen M.J."/>
        </authorList>
    </citation>
    <scope>NUCLEOTIDE SEQUENCE</scope>
    <source>
        <strain evidence="3">1068</strain>
    </source>
</reference>
<dbReference type="PANTHER" id="PTHR30032">
    <property type="entry name" value="N-ACETYLMURAMOYL-L-ALANINE AMIDASE-RELATED"/>
    <property type="match status" value="1"/>
</dbReference>